<gene>
    <name evidence="7" type="primary">LOC107828188</name>
</gene>
<protein>
    <submittedName>
        <fullName evidence="7">MADS-box transcription factor 23-like</fullName>
    </submittedName>
</protein>
<keyword evidence="3" id="KW-0238">DNA-binding</keyword>
<dbReference type="Pfam" id="PF00319">
    <property type="entry name" value="SRF-TF"/>
    <property type="match status" value="1"/>
</dbReference>
<name>A0A1S4DCL7_TOBAC</name>
<dbReference type="PANTHER" id="PTHR11945:SF441">
    <property type="entry name" value="AGAMOUS-LIKE MADS-BOX PROTEIN AGL29"/>
    <property type="match status" value="1"/>
</dbReference>
<reference evidence="7" key="2">
    <citation type="submission" date="2025-08" db="UniProtKB">
        <authorList>
            <consortium name="RefSeq"/>
        </authorList>
    </citation>
    <scope>IDENTIFICATION</scope>
</reference>
<evidence type="ECO:0000313" key="7">
    <source>
        <dbReference type="RefSeq" id="XP_016510944.1"/>
    </source>
</evidence>
<dbReference type="PaxDb" id="4097-A0A1S4DCL7"/>
<dbReference type="AlphaFoldDB" id="A0A1S4DCL7"/>
<evidence type="ECO:0000256" key="1">
    <source>
        <dbReference type="ARBA" id="ARBA00004123"/>
    </source>
</evidence>
<dbReference type="SMR" id="A0A1S4DCL7"/>
<keyword evidence="2" id="KW-0805">Transcription regulation</keyword>
<dbReference type="STRING" id="4097.A0A1S4DCL7"/>
<sequence>MGTGKKKIQIEKITKETSRMVTFSKRRKGLFKKAGELESMTGSRVAAVVFSPTGRPYTCGNVTCAIERHFSSFSEPLSSGLNSHHSNSDDVSGSSSGPRSSPSPRNGLRDWLEDIDVEECQNLNQLLLLKEQLEGTREKLASEDSECFQALFMTGRPVPKPLSSSSGSRHKIVYQPALASTSKQLGGSDQDRARTEIELKPKQASSSKIELTDKNRCNPTRKNLDINHGKAGSSWVSH</sequence>
<dbReference type="SMART" id="SM00432">
    <property type="entry name" value="MADS"/>
    <property type="match status" value="1"/>
</dbReference>
<keyword evidence="4" id="KW-0804">Transcription</keyword>
<dbReference type="GO" id="GO:0000981">
    <property type="term" value="F:DNA-binding transcription factor activity, RNA polymerase II-specific"/>
    <property type="evidence" value="ECO:0000318"/>
    <property type="project" value="GO_Central"/>
</dbReference>
<dbReference type="PRINTS" id="PR00404">
    <property type="entry name" value="MADSDOMAIN"/>
</dbReference>
<dbReference type="RefSeq" id="XP_016510944.1">
    <property type="nucleotide sequence ID" value="XM_016655458.1"/>
</dbReference>
<dbReference type="GO" id="GO:0006357">
    <property type="term" value="P:regulation of transcription by RNA polymerase II"/>
    <property type="evidence" value="ECO:0000318"/>
    <property type="project" value="GO_Central"/>
</dbReference>
<evidence type="ECO:0000256" key="2">
    <source>
        <dbReference type="ARBA" id="ARBA00023015"/>
    </source>
</evidence>
<accession>A0A1S4DCL7</accession>
<keyword evidence="5" id="KW-0539">Nucleus</keyword>
<dbReference type="OrthoDB" id="1278616at2759"/>
<dbReference type="GO" id="GO:0005634">
    <property type="term" value="C:nucleus"/>
    <property type="evidence" value="ECO:0007669"/>
    <property type="project" value="UniProtKB-SubCell"/>
</dbReference>
<keyword evidence="6" id="KW-1185">Reference proteome</keyword>
<evidence type="ECO:0000256" key="3">
    <source>
        <dbReference type="ARBA" id="ARBA00023125"/>
    </source>
</evidence>
<dbReference type="GO" id="GO:0046983">
    <property type="term" value="F:protein dimerization activity"/>
    <property type="evidence" value="ECO:0007669"/>
    <property type="project" value="InterPro"/>
</dbReference>
<dbReference type="GO" id="GO:0000978">
    <property type="term" value="F:RNA polymerase II cis-regulatory region sequence-specific DNA binding"/>
    <property type="evidence" value="ECO:0000318"/>
    <property type="project" value="GO_Central"/>
</dbReference>
<reference evidence="6" key="1">
    <citation type="journal article" date="2014" name="Nat. Commun.">
        <title>The tobacco genome sequence and its comparison with those of tomato and potato.</title>
        <authorList>
            <person name="Sierro N."/>
            <person name="Battey J.N."/>
            <person name="Ouadi S."/>
            <person name="Bakaher N."/>
            <person name="Bovet L."/>
            <person name="Willig A."/>
            <person name="Goepfert S."/>
            <person name="Peitsch M.C."/>
            <person name="Ivanov N.V."/>
        </authorList>
    </citation>
    <scope>NUCLEOTIDE SEQUENCE [LARGE SCALE GENOMIC DNA]</scope>
</reference>
<dbReference type="InterPro" id="IPR002100">
    <property type="entry name" value="TF_MADSbox"/>
</dbReference>
<dbReference type="OMA" id="CAIERHF"/>
<dbReference type="InterPro" id="IPR036879">
    <property type="entry name" value="TF_MADSbox_sf"/>
</dbReference>
<dbReference type="Proteomes" id="UP000790787">
    <property type="component" value="Chromosome 19"/>
</dbReference>
<evidence type="ECO:0000256" key="4">
    <source>
        <dbReference type="ARBA" id="ARBA00023163"/>
    </source>
</evidence>
<evidence type="ECO:0000256" key="5">
    <source>
        <dbReference type="ARBA" id="ARBA00023242"/>
    </source>
</evidence>
<organism evidence="6 7">
    <name type="scientific">Nicotiana tabacum</name>
    <name type="common">Common tobacco</name>
    <dbReference type="NCBI Taxonomy" id="4097"/>
    <lineage>
        <taxon>Eukaryota</taxon>
        <taxon>Viridiplantae</taxon>
        <taxon>Streptophyta</taxon>
        <taxon>Embryophyta</taxon>
        <taxon>Tracheophyta</taxon>
        <taxon>Spermatophyta</taxon>
        <taxon>Magnoliopsida</taxon>
        <taxon>eudicotyledons</taxon>
        <taxon>Gunneridae</taxon>
        <taxon>Pentapetalae</taxon>
        <taxon>asterids</taxon>
        <taxon>lamiids</taxon>
        <taxon>Solanales</taxon>
        <taxon>Solanaceae</taxon>
        <taxon>Nicotianoideae</taxon>
        <taxon>Nicotianeae</taxon>
        <taxon>Nicotiana</taxon>
    </lineage>
</organism>
<dbReference type="CDD" id="cd00120">
    <property type="entry name" value="MADS"/>
    <property type="match status" value="1"/>
</dbReference>
<dbReference type="Gene3D" id="3.40.1810.10">
    <property type="entry name" value="Transcription factor, MADS-box"/>
    <property type="match status" value="1"/>
</dbReference>
<dbReference type="GeneID" id="107828188"/>
<dbReference type="SUPFAM" id="SSF55455">
    <property type="entry name" value="SRF-like"/>
    <property type="match status" value="1"/>
</dbReference>
<comment type="subcellular location">
    <subcellularLocation>
        <location evidence="1">Nucleus</location>
    </subcellularLocation>
</comment>
<dbReference type="PANTHER" id="PTHR11945">
    <property type="entry name" value="MADS BOX PROTEIN"/>
    <property type="match status" value="1"/>
</dbReference>
<evidence type="ECO:0000313" key="6">
    <source>
        <dbReference type="Proteomes" id="UP000790787"/>
    </source>
</evidence>
<proteinExistence type="predicted"/>
<dbReference type="PROSITE" id="PS50066">
    <property type="entry name" value="MADS_BOX_2"/>
    <property type="match status" value="1"/>
</dbReference>
<dbReference type="KEGG" id="nta:107828188"/>